<dbReference type="InterPro" id="IPR058003">
    <property type="entry name" value="Phage_gp12"/>
</dbReference>
<name>A0AAF0GDP1_9CAUD</name>
<dbReference type="Pfam" id="PF25675">
    <property type="entry name" value="Phage_nozzle"/>
    <property type="match status" value="1"/>
</dbReference>
<evidence type="ECO:0000313" key="1">
    <source>
        <dbReference type="EMBL" id="WGH15414.1"/>
    </source>
</evidence>
<keyword evidence="2" id="KW-1185">Reference proteome</keyword>
<organism evidence="1 2">
    <name type="scientific">Pseudomonas phage PSA6</name>
    <dbReference type="NCBI Taxonomy" id="3038281"/>
    <lineage>
        <taxon>Viruses</taxon>
        <taxon>Duplodnaviria</taxon>
        <taxon>Heunggongvirae</taxon>
        <taxon>Uroviricota</taxon>
        <taxon>Caudoviricetes</taxon>
        <taxon>Autographivirales</taxon>
        <taxon>Autotranscriptaviridae</taxon>
        <taxon>Studiervirinae</taxon>
        <taxon>Phutvirus</taxon>
        <taxon>Phutvirus PSA6</taxon>
    </lineage>
</organism>
<dbReference type="EMBL" id="OQ716796">
    <property type="protein sequence ID" value="WGH15414.1"/>
    <property type="molecule type" value="Genomic_DNA"/>
</dbReference>
<accession>A0AAF0GDP1</accession>
<dbReference type="Proteomes" id="UP001224657">
    <property type="component" value="Segment"/>
</dbReference>
<evidence type="ECO:0000313" key="2">
    <source>
        <dbReference type="Proteomes" id="UP001224657"/>
    </source>
</evidence>
<proteinExistence type="predicted"/>
<reference evidence="1" key="1">
    <citation type="submission" date="2023-03" db="EMBL/GenBank/DDBJ databases">
        <authorList>
            <person name="Cao G."/>
            <person name="Liao Y."/>
        </authorList>
    </citation>
    <scope>NUCLEOTIDE SEQUENCE</scope>
    <source>
        <strain evidence="1">PSA6</strain>
    </source>
</reference>
<sequence>MALISQPIKNLKGGISQQPDILRFPNQGQQQINGWSSESQGLQKRPPTVFMKRLIARGGFGPAPLVHLVNRDATEQYYMVFTGTGILVYDLTGKQYTVRGYDNYANTATPRKSIRLLTVADYTFVVNREKTVDVGTTVSHVGYQLNRRALIGIRGGQYGRTITVKENGVLLGSCALPSGVGTDAEIKPMPAQLDAQAIATKLTADINTRTGTTGITATAGPSYVVLSKATDFVKVTTEDGYAGQLATSLIYQVQTLNKLPNSAPDGYLVEITGETNRSGDNYWVMWDQNGGVWKETLKPGIILGLNKTTMPRGLVRAADGQFDWQTLDWKDRTAGDDETNPMPSLVDRQINDVFFFRNRLGFLAGENVVMSRSARYFNLFPASVSSTADDDPIDVAVSHSRISILKYAVPFSDQLLLWSDQAQFVLTSSGVFTAKSAELNLTTEFDVQDAARPYGIGRGVYFAAPRASFTSIKRYYAVQDVSNVKSAEDVSAHVPSYVANNVHAITGSGTENFVSVLSDGAPERTYIYKFLYLDEQIAQQSWSHWEFGDQTNVLASASIGSYMYLILERPEGIMMERIEFTQYTTDVAVEPYRTYIDSKLVATITVYNEDLNESTVNVATLYGGTPGMYQNFWSVDAEGKAILHTPPRQGWATSPFLVFSGDQRGKQVVIGRQYKFTYEFSKFLIKQQADDGSTSTEDIGRLQLRKAWVNYERSGAFTIKVDNLSSVYQYDMSGGRLGGEITLGQLSIGTGQYRFPVTGNALRQHVTLESDNPQPLNIIGCGFEGNYVRRSAGI</sequence>
<evidence type="ECO:0008006" key="3">
    <source>
        <dbReference type="Google" id="ProtNLM"/>
    </source>
</evidence>
<protein>
    <recommendedName>
        <fullName evidence="3">Tail tubular protein B</fullName>
    </recommendedName>
</protein>